<gene>
    <name evidence="10" type="ORF">P4447_13280</name>
</gene>
<keyword evidence="11" id="KW-1185">Reference proteome</keyword>
<dbReference type="Pfam" id="PF20730">
    <property type="entry name" value="YetF_N"/>
    <property type="match status" value="1"/>
</dbReference>
<dbReference type="InterPro" id="IPR007353">
    <property type="entry name" value="DUF421"/>
</dbReference>
<evidence type="ECO:0000256" key="3">
    <source>
        <dbReference type="ARBA" id="ARBA00022475"/>
    </source>
</evidence>
<comment type="caution">
    <text evidence="10">The sequence shown here is derived from an EMBL/GenBank/DDBJ whole genome shotgun (WGS) entry which is preliminary data.</text>
</comment>
<evidence type="ECO:0000259" key="9">
    <source>
        <dbReference type="Pfam" id="PF20730"/>
    </source>
</evidence>
<evidence type="ECO:0000313" key="11">
    <source>
        <dbReference type="Proteomes" id="UP001330749"/>
    </source>
</evidence>
<keyword evidence="3" id="KW-1003">Cell membrane</keyword>
<feature type="transmembrane region" description="Helical" evidence="7">
    <location>
        <begin position="70"/>
        <end position="89"/>
    </location>
</feature>
<feature type="transmembrane region" description="Helical" evidence="7">
    <location>
        <begin position="41"/>
        <end position="58"/>
    </location>
</feature>
<name>A0ABU6NBJ6_9BACI</name>
<evidence type="ECO:0000256" key="5">
    <source>
        <dbReference type="ARBA" id="ARBA00022989"/>
    </source>
</evidence>
<dbReference type="Gene3D" id="3.30.240.20">
    <property type="entry name" value="bsu07140 like domains"/>
    <property type="match status" value="2"/>
</dbReference>
<evidence type="ECO:0000256" key="6">
    <source>
        <dbReference type="ARBA" id="ARBA00023136"/>
    </source>
</evidence>
<keyword evidence="4 7" id="KW-0812">Transmembrane</keyword>
<evidence type="ECO:0000256" key="1">
    <source>
        <dbReference type="ARBA" id="ARBA00004651"/>
    </source>
</evidence>
<sequence>MDFLHGQESLTVIEWSLRAIITFFFMLFSAKIMGSRAISQLRLLDFIIALMLGNIIAHPLSDHSIGMKGSIISTIIIVVLYMLCVYLTLKWPRFRKLMDSDPFPLIKDGEILYKGLLKARISIEYLLAELRKEKVENVKKVALALWEADGKMSIFLDPQYEPISPSTYQIKMEPFDLPKTVITEGRINYQILKFLQKDEKWLHNKLRIQHKTNVSNVLLATIDAKNQLNVFLYK</sequence>
<feature type="domain" description="YetF C-terminal" evidence="8">
    <location>
        <begin position="90"/>
        <end position="222"/>
    </location>
</feature>
<accession>A0ABU6NBJ6</accession>
<dbReference type="RefSeq" id="WP_327968453.1">
    <property type="nucleotide sequence ID" value="NZ_JARMQG010000170.1"/>
</dbReference>
<reference evidence="10 11" key="1">
    <citation type="submission" date="2023-03" db="EMBL/GenBank/DDBJ databases">
        <title>Bacillus Genome Sequencing.</title>
        <authorList>
            <person name="Dunlap C."/>
        </authorList>
    </citation>
    <scope>NUCLEOTIDE SEQUENCE [LARGE SCALE GENOMIC DNA]</scope>
    <source>
        <strain evidence="10 11">B-14544</strain>
    </source>
</reference>
<keyword evidence="5 7" id="KW-1133">Transmembrane helix</keyword>
<feature type="domain" description="YetF-like N-terminal transmembrane" evidence="9">
    <location>
        <begin position="14"/>
        <end position="86"/>
    </location>
</feature>
<comment type="subcellular location">
    <subcellularLocation>
        <location evidence="1">Cell membrane</location>
        <topology evidence="1">Multi-pass membrane protein</topology>
    </subcellularLocation>
</comment>
<dbReference type="InterPro" id="IPR023090">
    <property type="entry name" value="UPF0702_alpha/beta_dom_sf"/>
</dbReference>
<evidence type="ECO:0000256" key="2">
    <source>
        <dbReference type="ARBA" id="ARBA00006448"/>
    </source>
</evidence>
<dbReference type="Proteomes" id="UP001330749">
    <property type="component" value="Unassembled WGS sequence"/>
</dbReference>
<dbReference type="Pfam" id="PF04239">
    <property type="entry name" value="DUF421"/>
    <property type="match status" value="1"/>
</dbReference>
<dbReference type="PANTHER" id="PTHR34582:SF5">
    <property type="entry name" value="UPF0702 TRANSMEMBRANE PROTEIN YETF"/>
    <property type="match status" value="1"/>
</dbReference>
<organism evidence="10 11">
    <name type="scientific">Bacillus xiapuensis</name>
    <dbReference type="NCBI Taxonomy" id="2014075"/>
    <lineage>
        <taxon>Bacteria</taxon>
        <taxon>Bacillati</taxon>
        <taxon>Bacillota</taxon>
        <taxon>Bacilli</taxon>
        <taxon>Bacillales</taxon>
        <taxon>Bacillaceae</taxon>
        <taxon>Bacillus</taxon>
    </lineage>
</organism>
<dbReference type="PANTHER" id="PTHR34582">
    <property type="entry name" value="UPF0702 TRANSMEMBRANE PROTEIN YCAP"/>
    <property type="match status" value="1"/>
</dbReference>
<keyword evidence="6 7" id="KW-0472">Membrane</keyword>
<evidence type="ECO:0000259" key="8">
    <source>
        <dbReference type="Pfam" id="PF04239"/>
    </source>
</evidence>
<protein>
    <submittedName>
        <fullName evidence="10">DUF421 domain-containing protein</fullName>
    </submittedName>
</protein>
<feature type="transmembrane region" description="Helical" evidence="7">
    <location>
        <begin position="12"/>
        <end position="29"/>
    </location>
</feature>
<dbReference type="EMBL" id="JARMQG010000170">
    <property type="protein sequence ID" value="MED3563408.1"/>
    <property type="molecule type" value="Genomic_DNA"/>
</dbReference>
<dbReference type="InterPro" id="IPR048454">
    <property type="entry name" value="YetF_N"/>
</dbReference>
<comment type="similarity">
    <text evidence="2">Belongs to the UPF0702 family.</text>
</comment>
<evidence type="ECO:0000256" key="7">
    <source>
        <dbReference type="SAM" id="Phobius"/>
    </source>
</evidence>
<evidence type="ECO:0000256" key="4">
    <source>
        <dbReference type="ARBA" id="ARBA00022692"/>
    </source>
</evidence>
<proteinExistence type="inferred from homology"/>
<evidence type="ECO:0000313" key="10">
    <source>
        <dbReference type="EMBL" id="MED3563408.1"/>
    </source>
</evidence>